<sequence>DKEMIVVATSAENNCIYCVVAHSALHRIYSNNKILADQITINWRCSDLGDREKAILEFAMDVCACKAITDEHFKRLQEHGLDKEDAWDIGAIVGLFALSNRMAHVTNMRPNDEFYLIGKAKKQ</sequence>
<dbReference type="Gene3D" id="1.20.1290.10">
    <property type="entry name" value="AhpD-like"/>
    <property type="match status" value="1"/>
</dbReference>
<dbReference type="EMBL" id="CAIIXF020000005">
    <property type="protein sequence ID" value="CAH1784853.1"/>
    <property type="molecule type" value="Genomic_DNA"/>
</dbReference>
<dbReference type="NCBIfam" id="TIGR00778">
    <property type="entry name" value="ahpD_dom"/>
    <property type="match status" value="1"/>
</dbReference>
<evidence type="ECO:0008006" key="3">
    <source>
        <dbReference type="Google" id="ProtNLM"/>
    </source>
</evidence>
<dbReference type="SUPFAM" id="SSF69118">
    <property type="entry name" value="AhpD-like"/>
    <property type="match status" value="1"/>
</dbReference>
<evidence type="ECO:0000313" key="2">
    <source>
        <dbReference type="Proteomes" id="UP000749559"/>
    </source>
</evidence>
<dbReference type="InterPro" id="IPR004675">
    <property type="entry name" value="AhpD_core"/>
</dbReference>
<dbReference type="InterPro" id="IPR010195">
    <property type="entry name" value="Uncharacterised_peroxidase-rel"/>
</dbReference>
<dbReference type="PANTHER" id="PTHR35446">
    <property type="entry name" value="SI:CH211-175M2.5"/>
    <property type="match status" value="1"/>
</dbReference>
<dbReference type="GO" id="GO:0051920">
    <property type="term" value="F:peroxiredoxin activity"/>
    <property type="evidence" value="ECO:0007669"/>
    <property type="project" value="InterPro"/>
</dbReference>
<dbReference type="OrthoDB" id="10040445at2759"/>
<comment type="caution">
    <text evidence="1">The sequence shown here is derived from an EMBL/GenBank/DDBJ whole genome shotgun (WGS) entry which is preliminary data.</text>
</comment>
<accession>A0A8S4NT46</accession>
<dbReference type="Proteomes" id="UP000749559">
    <property type="component" value="Unassembled WGS sequence"/>
</dbReference>
<dbReference type="PANTHER" id="PTHR35446:SF2">
    <property type="entry name" value="CARBOXYMUCONOLACTONE DECARBOXYLASE-LIKE DOMAIN-CONTAINING PROTEIN"/>
    <property type="match status" value="1"/>
</dbReference>
<gene>
    <name evidence="1" type="ORF">OFUS_LOCUS10981</name>
</gene>
<dbReference type="NCBIfam" id="TIGR01926">
    <property type="entry name" value="peroxid_rel"/>
    <property type="match status" value="1"/>
</dbReference>
<protein>
    <recommendedName>
        <fullName evidence="3">Carboxymuconolactone decarboxylase-like domain-containing protein</fullName>
    </recommendedName>
</protein>
<feature type="non-terminal residue" evidence="1">
    <location>
        <position position="123"/>
    </location>
</feature>
<dbReference type="AlphaFoldDB" id="A0A8S4NT46"/>
<proteinExistence type="predicted"/>
<organism evidence="1 2">
    <name type="scientific">Owenia fusiformis</name>
    <name type="common">Polychaete worm</name>
    <dbReference type="NCBI Taxonomy" id="6347"/>
    <lineage>
        <taxon>Eukaryota</taxon>
        <taxon>Metazoa</taxon>
        <taxon>Spiralia</taxon>
        <taxon>Lophotrochozoa</taxon>
        <taxon>Annelida</taxon>
        <taxon>Polychaeta</taxon>
        <taxon>Sedentaria</taxon>
        <taxon>Canalipalpata</taxon>
        <taxon>Sabellida</taxon>
        <taxon>Oweniida</taxon>
        <taxon>Oweniidae</taxon>
        <taxon>Owenia</taxon>
    </lineage>
</organism>
<name>A0A8S4NT46_OWEFU</name>
<keyword evidence="2" id="KW-1185">Reference proteome</keyword>
<dbReference type="InterPro" id="IPR029032">
    <property type="entry name" value="AhpD-like"/>
</dbReference>
<reference evidence="1" key="1">
    <citation type="submission" date="2022-03" db="EMBL/GenBank/DDBJ databases">
        <authorList>
            <person name="Martin C."/>
        </authorList>
    </citation>
    <scope>NUCLEOTIDE SEQUENCE</scope>
</reference>
<evidence type="ECO:0000313" key="1">
    <source>
        <dbReference type="EMBL" id="CAH1784853.1"/>
    </source>
</evidence>